<reference evidence="2 3" key="1">
    <citation type="journal article" date="2023" name="G3 (Bethesda)">
        <title>A chromosome-length genome assembly and annotation of blackberry (Rubus argutus, cv. 'Hillquist').</title>
        <authorList>
            <person name="Bruna T."/>
            <person name="Aryal R."/>
            <person name="Dudchenko O."/>
            <person name="Sargent D.J."/>
            <person name="Mead D."/>
            <person name="Buti M."/>
            <person name="Cavallini A."/>
            <person name="Hytonen T."/>
            <person name="Andres J."/>
            <person name="Pham M."/>
            <person name="Weisz D."/>
            <person name="Mascagni F."/>
            <person name="Usai G."/>
            <person name="Natali L."/>
            <person name="Bassil N."/>
            <person name="Fernandez G.E."/>
            <person name="Lomsadze A."/>
            <person name="Armour M."/>
            <person name="Olukolu B."/>
            <person name="Poorten T."/>
            <person name="Britton C."/>
            <person name="Davik J."/>
            <person name="Ashrafi H."/>
            <person name="Aiden E.L."/>
            <person name="Borodovsky M."/>
            <person name="Worthington M."/>
        </authorList>
    </citation>
    <scope>NUCLEOTIDE SEQUENCE [LARGE SCALE GENOMIC DNA]</scope>
    <source>
        <strain evidence="2">PI 553951</strain>
    </source>
</reference>
<feature type="transmembrane region" description="Helical" evidence="1">
    <location>
        <begin position="12"/>
        <end position="36"/>
    </location>
</feature>
<proteinExistence type="predicted"/>
<evidence type="ECO:0000256" key="1">
    <source>
        <dbReference type="SAM" id="Phobius"/>
    </source>
</evidence>
<protein>
    <submittedName>
        <fullName evidence="2">Uncharacterized protein</fullName>
    </submittedName>
</protein>
<name>A0AAW1Y9N1_RUBAR</name>
<dbReference type="GO" id="GO:0016020">
    <property type="term" value="C:membrane"/>
    <property type="evidence" value="ECO:0007669"/>
    <property type="project" value="TreeGrafter"/>
</dbReference>
<keyword evidence="1" id="KW-0812">Transmembrane</keyword>
<accession>A0AAW1Y9N1</accession>
<dbReference type="EMBL" id="JBEDUW010000002">
    <property type="protein sequence ID" value="KAK9945235.1"/>
    <property type="molecule type" value="Genomic_DNA"/>
</dbReference>
<feature type="transmembrane region" description="Helical" evidence="1">
    <location>
        <begin position="48"/>
        <end position="75"/>
    </location>
</feature>
<dbReference type="PANTHER" id="PTHR24177:SF103">
    <property type="entry name" value="PGG DOMAIN-CONTAINING PROTEIN"/>
    <property type="match status" value="1"/>
</dbReference>
<keyword evidence="3" id="KW-1185">Reference proteome</keyword>
<dbReference type="AlphaFoldDB" id="A0AAW1Y9N1"/>
<evidence type="ECO:0000313" key="3">
    <source>
        <dbReference type="Proteomes" id="UP001457282"/>
    </source>
</evidence>
<comment type="caution">
    <text evidence="2">The sequence shown here is derived from an EMBL/GenBank/DDBJ whole genome shotgun (WGS) entry which is preliminary data.</text>
</comment>
<keyword evidence="1" id="KW-0472">Membrane</keyword>
<sequence>MDFGKSLPRKLLVGLTSLFLSIAAMLASFCAGHFFVLKDTLKNAALPVYAITCLPVTFFAVAQFPLYIDLVWASFKRVPQRSYKE</sequence>
<keyword evidence="1" id="KW-1133">Transmembrane helix</keyword>
<evidence type="ECO:0000313" key="2">
    <source>
        <dbReference type="EMBL" id="KAK9945235.1"/>
    </source>
</evidence>
<dbReference type="Proteomes" id="UP001457282">
    <property type="component" value="Unassembled WGS sequence"/>
</dbReference>
<dbReference type="PANTHER" id="PTHR24177">
    <property type="entry name" value="CASKIN"/>
    <property type="match status" value="1"/>
</dbReference>
<organism evidence="2 3">
    <name type="scientific">Rubus argutus</name>
    <name type="common">Southern blackberry</name>
    <dbReference type="NCBI Taxonomy" id="59490"/>
    <lineage>
        <taxon>Eukaryota</taxon>
        <taxon>Viridiplantae</taxon>
        <taxon>Streptophyta</taxon>
        <taxon>Embryophyta</taxon>
        <taxon>Tracheophyta</taxon>
        <taxon>Spermatophyta</taxon>
        <taxon>Magnoliopsida</taxon>
        <taxon>eudicotyledons</taxon>
        <taxon>Gunneridae</taxon>
        <taxon>Pentapetalae</taxon>
        <taxon>rosids</taxon>
        <taxon>fabids</taxon>
        <taxon>Rosales</taxon>
        <taxon>Rosaceae</taxon>
        <taxon>Rosoideae</taxon>
        <taxon>Rosoideae incertae sedis</taxon>
        <taxon>Rubus</taxon>
    </lineage>
</organism>
<gene>
    <name evidence="2" type="ORF">M0R45_010760</name>
</gene>